<feature type="chain" id="PRO_5045231572" evidence="3">
    <location>
        <begin position="26"/>
        <end position="345"/>
    </location>
</feature>
<keyword evidence="2" id="KW-0812">Transmembrane</keyword>
<feature type="compositionally biased region" description="Basic and acidic residues" evidence="1">
    <location>
        <begin position="244"/>
        <end position="253"/>
    </location>
</feature>
<dbReference type="AlphaFoldDB" id="A0A3P8T6D2"/>
<dbReference type="Proteomes" id="UP000265080">
    <property type="component" value="Chromosome 23"/>
</dbReference>
<dbReference type="InterPro" id="IPR002861">
    <property type="entry name" value="Reeler_dom"/>
</dbReference>
<dbReference type="Gene3D" id="2.60.40.4060">
    <property type="entry name" value="Reeler domain"/>
    <property type="match status" value="1"/>
</dbReference>
<dbReference type="PANTHER" id="PTHR45828:SF51">
    <property type="entry name" value="REELIN DOMAIN-CONTAINING PROTEIN 1"/>
    <property type="match status" value="1"/>
</dbReference>
<feature type="domain" description="Reelin" evidence="4">
    <location>
        <begin position="20"/>
        <end position="178"/>
    </location>
</feature>
<dbReference type="Pfam" id="PF02014">
    <property type="entry name" value="Reeler"/>
    <property type="match status" value="1"/>
</dbReference>
<dbReference type="PROSITE" id="PS51019">
    <property type="entry name" value="REELIN"/>
    <property type="match status" value="1"/>
</dbReference>
<evidence type="ECO:0000256" key="3">
    <source>
        <dbReference type="SAM" id="SignalP"/>
    </source>
</evidence>
<evidence type="ECO:0000313" key="6">
    <source>
        <dbReference type="Proteomes" id="UP000265080"/>
    </source>
</evidence>
<dbReference type="InterPro" id="IPR042307">
    <property type="entry name" value="Reeler_sf"/>
</dbReference>
<evidence type="ECO:0000256" key="2">
    <source>
        <dbReference type="SAM" id="Phobius"/>
    </source>
</evidence>
<accession>A0A3P8T6D2</accession>
<evidence type="ECO:0000256" key="1">
    <source>
        <dbReference type="SAM" id="MobiDB-lite"/>
    </source>
</evidence>
<dbReference type="Ensembl" id="ENSAPET00000020208.1">
    <property type="protein sequence ID" value="ENSAPEP00000019678.1"/>
    <property type="gene ID" value="ENSAPEG00000014039.1"/>
</dbReference>
<organism evidence="5 6">
    <name type="scientific">Amphiprion percula</name>
    <name type="common">Orange clownfish</name>
    <name type="synonym">Lutjanus percula</name>
    <dbReference type="NCBI Taxonomy" id="161767"/>
    <lineage>
        <taxon>Eukaryota</taxon>
        <taxon>Metazoa</taxon>
        <taxon>Chordata</taxon>
        <taxon>Craniata</taxon>
        <taxon>Vertebrata</taxon>
        <taxon>Euteleostomi</taxon>
        <taxon>Actinopterygii</taxon>
        <taxon>Neopterygii</taxon>
        <taxon>Teleostei</taxon>
        <taxon>Neoteleostei</taxon>
        <taxon>Acanthomorphata</taxon>
        <taxon>Ovalentaria</taxon>
        <taxon>Pomacentridae</taxon>
        <taxon>Amphiprion</taxon>
    </lineage>
</organism>
<name>A0A3P8T6D2_AMPPE</name>
<sequence length="345" mass="38133">MRMSSTLRCFGVGVVLFSLASSTSQFSHGASPASCQGMTPVHIRAHPQDPQNSYVSIRTSASTYLPGQLVIVTVRSSRDFMGFLLQARSMEGTSSWTLTPPGTHKLNCLSEGDAITHSDKQLKRNLSFVWRAPDVPTGDIRFYITVVQSYFVYWAGIESALVHDGSGRWRGINPTFRGVASTVFTMQGDEVTVLPGRKTCTELILNPPTPRTVVYPNPKPHPNLKPNLPKADIKPKRPSNPSEPPDKEGKYPDIIPRHSAWELGMLLGCSAGLGMVLVVGVRYVYRQACGKQTAVTLNDREREYSRGERGMIQVQECGDLVRVRKIRENSFVLLTEYDILAPPGD</sequence>
<evidence type="ECO:0000259" key="4">
    <source>
        <dbReference type="PROSITE" id="PS51019"/>
    </source>
</evidence>
<dbReference type="OMA" id="DMQPKHI"/>
<reference evidence="5 6" key="1">
    <citation type="submission" date="2018-03" db="EMBL/GenBank/DDBJ databases">
        <title>Finding Nemo's genes: A chromosome-scale reference assembly of the genome of the orange clownfish Amphiprion percula.</title>
        <authorList>
            <person name="Lehmann R."/>
        </authorList>
    </citation>
    <scope>NUCLEOTIDE SEQUENCE</scope>
</reference>
<dbReference type="CDD" id="cd08544">
    <property type="entry name" value="Reeler"/>
    <property type="match status" value="1"/>
</dbReference>
<reference evidence="5" key="3">
    <citation type="submission" date="2025-09" db="UniProtKB">
        <authorList>
            <consortium name="Ensembl"/>
        </authorList>
    </citation>
    <scope>IDENTIFICATION</scope>
</reference>
<dbReference type="GeneTree" id="ENSGT00940000163277"/>
<protein>
    <submittedName>
        <fullName evidence="5">Reeler domain containing 1</fullName>
    </submittedName>
</protein>
<dbReference type="GO" id="GO:0016020">
    <property type="term" value="C:membrane"/>
    <property type="evidence" value="ECO:0007669"/>
    <property type="project" value="TreeGrafter"/>
</dbReference>
<proteinExistence type="predicted"/>
<keyword evidence="3" id="KW-0732">Signal</keyword>
<feature type="signal peptide" evidence="3">
    <location>
        <begin position="1"/>
        <end position="25"/>
    </location>
</feature>
<feature type="region of interest" description="Disordered" evidence="1">
    <location>
        <begin position="211"/>
        <end position="253"/>
    </location>
</feature>
<reference evidence="5" key="2">
    <citation type="submission" date="2025-08" db="UniProtKB">
        <authorList>
            <consortium name="Ensembl"/>
        </authorList>
    </citation>
    <scope>IDENTIFICATION</scope>
</reference>
<dbReference type="PANTHER" id="PTHR45828">
    <property type="entry name" value="CYTOCHROME B561/FERRIC REDUCTASE TRANSMEMBRANE"/>
    <property type="match status" value="1"/>
</dbReference>
<keyword evidence="6" id="KW-1185">Reference proteome</keyword>
<keyword evidence="2" id="KW-0472">Membrane</keyword>
<keyword evidence="2" id="KW-1133">Transmembrane helix</keyword>
<dbReference type="InterPro" id="IPR051237">
    <property type="entry name" value="Ferric-chelate_Red/DefProt"/>
</dbReference>
<feature type="transmembrane region" description="Helical" evidence="2">
    <location>
        <begin position="263"/>
        <end position="285"/>
    </location>
</feature>
<evidence type="ECO:0000313" key="5">
    <source>
        <dbReference type="Ensembl" id="ENSAPEP00000019678.1"/>
    </source>
</evidence>